<gene>
    <name evidence="2" type="ORF">TrLO_g4073</name>
</gene>
<dbReference type="Gene3D" id="2.60.120.10">
    <property type="entry name" value="Jelly Rolls"/>
    <property type="match status" value="1"/>
</dbReference>
<evidence type="ECO:0000313" key="2">
    <source>
        <dbReference type="EMBL" id="GMI06537.1"/>
    </source>
</evidence>
<name>A0A9W7CDY5_9STRA</name>
<keyword evidence="1" id="KW-0732">Signal</keyword>
<dbReference type="InterPro" id="IPR014710">
    <property type="entry name" value="RmlC-like_jellyroll"/>
</dbReference>
<keyword evidence="3" id="KW-1185">Reference proteome</keyword>
<dbReference type="OrthoDB" id="421822at2759"/>
<dbReference type="EMBL" id="BRXW01000101">
    <property type="protein sequence ID" value="GMI06537.1"/>
    <property type="molecule type" value="Genomic_DNA"/>
</dbReference>
<dbReference type="InterPro" id="IPR011051">
    <property type="entry name" value="RmlC_Cupin_sf"/>
</dbReference>
<feature type="signal peptide" evidence="1">
    <location>
        <begin position="1"/>
        <end position="25"/>
    </location>
</feature>
<sequence length="151" mass="17285">MNQFTLNQFLLSLVLLSLPSLSSISLPIPNGTQLVGTSLLYEDATLRVWNFTLPPGESTSLHTHMHDYTFVAIKPSQLEVYEENGERLFDFRAEGVLKFEVEGDFLVPVGVELPFDVPRTHRAVNIGEEEYWEMLWEDKTTGIKEEKRVEL</sequence>
<comment type="caution">
    <text evidence="2">The sequence shown here is derived from an EMBL/GenBank/DDBJ whole genome shotgun (WGS) entry which is preliminary data.</text>
</comment>
<dbReference type="AlphaFoldDB" id="A0A9W7CDY5"/>
<protein>
    <recommendedName>
        <fullName evidence="4">Cupin 2 conserved barrel domain-containing protein</fullName>
    </recommendedName>
</protein>
<organism evidence="2 3">
    <name type="scientific">Triparma laevis f. longispina</name>
    <dbReference type="NCBI Taxonomy" id="1714387"/>
    <lineage>
        <taxon>Eukaryota</taxon>
        <taxon>Sar</taxon>
        <taxon>Stramenopiles</taxon>
        <taxon>Ochrophyta</taxon>
        <taxon>Bolidophyceae</taxon>
        <taxon>Parmales</taxon>
        <taxon>Triparmaceae</taxon>
        <taxon>Triparma</taxon>
    </lineage>
</organism>
<evidence type="ECO:0000256" key="1">
    <source>
        <dbReference type="SAM" id="SignalP"/>
    </source>
</evidence>
<feature type="chain" id="PRO_5040765060" description="Cupin 2 conserved barrel domain-containing protein" evidence="1">
    <location>
        <begin position="26"/>
        <end position="151"/>
    </location>
</feature>
<proteinExistence type="predicted"/>
<dbReference type="SUPFAM" id="SSF51182">
    <property type="entry name" value="RmlC-like cupins"/>
    <property type="match status" value="1"/>
</dbReference>
<accession>A0A9W7CDY5</accession>
<evidence type="ECO:0000313" key="3">
    <source>
        <dbReference type="Proteomes" id="UP001165122"/>
    </source>
</evidence>
<reference evidence="3" key="1">
    <citation type="journal article" date="2023" name="Commun. Biol.">
        <title>Genome analysis of Parmales, the sister group of diatoms, reveals the evolutionary specialization of diatoms from phago-mixotrophs to photoautotrophs.</title>
        <authorList>
            <person name="Ban H."/>
            <person name="Sato S."/>
            <person name="Yoshikawa S."/>
            <person name="Yamada K."/>
            <person name="Nakamura Y."/>
            <person name="Ichinomiya M."/>
            <person name="Sato N."/>
            <person name="Blanc-Mathieu R."/>
            <person name="Endo H."/>
            <person name="Kuwata A."/>
            <person name="Ogata H."/>
        </authorList>
    </citation>
    <scope>NUCLEOTIDE SEQUENCE [LARGE SCALE GENOMIC DNA]</scope>
    <source>
        <strain evidence="3">NIES 3700</strain>
    </source>
</reference>
<dbReference type="Proteomes" id="UP001165122">
    <property type="component" value="Unassembled WGS sequence"/>
</dbReference>
<evidence type="ECO:0008006" key="4">
    <source>
        <dbReference type="Google" id="ProtNLM"/>
    </source>
</evidence>